<feature type="domain" description="DUF2089" evidence="2">
    <location>
        <begin position="42"/>
        <end position="88"/>
    </location>
</feature>
<accession>A0A660SKI3</accession>
<evidence type="ECO:0000313" key="4">
    <source>
        <dbReference type="EMBL" id="RKX71237.1"/>
    </source>
</evidence>
<protein>
    <recommendedName>
        <fullName evidence="6">DUF2089 domain-containing protein</fullName>
    </recommendedName>
</protein>
<dbReference type="Pfam" id="PF09862">
    <property type="entry name" value="DUF2089"/>
    <property type="match status" value="1"/>
</dbReference>
<evidence type="ECO:0000259" key="2">
    <source>
        <dbReference type="Pfam" id="PF09862"/>
    </source>
</evidence>
<organism evidence="4 5">
    <name type="scientific">candidate division TA06 bacterium</name>
    <dbReference type="NCBI Taxonomy" id="2250710"/>
    <lineage>
        <taxon>Bacteria</taxon>
        <taxon>Bacteria division TA06</taxon>
    </lineage>
</organism>
<dbReference type="InterPro" id="IPR053957">
    <property type="entry name" value="DUF2089_Zn_ribbon"/>
</dbReference>
<evidence type="ECO:0000256" key="1">
    <source>
        <dbReference type="SAM" id="Coils"/>
    </source>
</evidence>
<feature type="domain" description="DUF2089" evidence="3">
    <location>
        <begin position="9"/>
        <end position="37"/>
    </location>
</feature>
<keyword evidence="1" id="KW-0175">Coiled coil</keyword>
<reference evidence="4 5" key="1">
    <citation type="submission" date="2018-06" db="EMBL/GenBank/DDBJ databases">
        <title>Extensive metabolic versatility and redundancy in microbially diverse, dynamic hydrothermal sediments.</title>
        <authorList>
            <person name="Dombrowski N."/>
            <person name="Teske A."/>
            <person name="Baker B.J."/>
        </authorList>
    </citation>
    <scope>NUCLEOTIDE SEQUENCE [LARGE SCALE GENOMIC DNA]</scope>
    <source>
        <strain evidence="4">B10_G13</strain>
    </source>
</reference>
<feature type="coiled-coil region" evidence="1">
    <location>
        <begin position="93"/>
        <end position="120"/>
    </location>
</feature>
<dbReference type="Proteomes" id="UP000271125">
    <property type="component" value="Unassembled WGS sequence"/>
</dbReference>
<dbReference type="AlphaFoldDB" id="A0A660SKI3"/>
<evidence type="ECO:0000259" key="3">
    <source>
        <dbReference type="Pfam" id="PF22747"/>
    </source>
</evidence>
<dbReference type="EMBL" id="QNBD01000098">
    <property type="protein sequence ID" value="RKX71237.1"/>
    <property type="molecule type" value="Genomic_DNA"/>
</dbReference>
<evidence type="ECO:0008006" key="6">
    <source>
        <dbReference type="Google" id="ProtNLM"/>
    </source>
</evidence>
<gene>
    <name evidence="4" type="ORF">DRP43_02635</name>
</gene>
<proteinExistence type="predicted"/>
<name>A0A660SKI3_UNCT6</name>
<sequence>MNNTLQRICPICKEQLIISELSCLNCNVKIQGKFNIPNLLILDDNMITFLKIFLVARGNIKEVERHLNISYPTVKKKLDELIDILGLESQKFIKDINKMLDDLENDKISIEEIIKQTKRR</sequence>
<comment type="caution">
    <text evidence="4">The sequence shown here is derived from an EMBL/GenBank/DDBJ whole genome shotgun (WGS) entry which is preliminary data.</text>
</comment>
<dbReference type="InterPro" id="IPR018658">
    <property type="entry name" value="DUF2089"/>
</dbReference>
<dbReference type="Pfam" id="PF22747">
    <property type="entry name" value="Zn_ribbon_DUF2089"/>
    <property type="match status" value="1"/>
</dbReference>
<evidence type="ECO:0000313" key="5">
    <source>
        <dbReference type="Proteomes" id="UP000271125"/>
    </source>
</evidence>